<dbReference type="VEuPathDB" id="TriTrypDB:TCSYLVIO_001741"/>
<dbReference type="VEuPathDB" id="TriTrypDB:TcCLB.511153.84"/>
<gene>
    <name evidence="2" type="ORF">C4B63_112g29</name>
    <name evidence="3" type="ORF">C4B63_30g108</name>
</gene>
<proteinExistence type="predicted"/>
<dbReference type="VEuPathDB" id="TriTrypDB:BCY84_12886"/>
<accession>A0A2V2URJ3</accession>
<feature type="transmembrane region" description="Helical" evidence="1">
    <location>
        <begin position="159"/>
        <end position="180"/>
    </location>
</feature>
<dbReference type="EMBL" id="PRFA01000030">
    <property type="protein sequence ID" value="PWU93723.1"/>
    <property type="molecule type" value="Genomic_DNA"/>
</dbReference>
<keyword evidence="1" id="KW-0472">Membrane</keyword>
<dbReference type="VEuPathDB" id="TriTrypDB:C3747_43g222"/>
<dbReference type="VEuPathDB" id="TriTrypDB:TcCL_ESM01233"/>
<keyword evidence="1" id="KW-1133">Transmembrane helix</keyword>
<dbReference type="VEuPathDB" id="TriTrypDB:TcYC6_0044670"/>
<dbReference type="VEuPathDB" id="TriTrypDB:TCDM_14180"/>
<evidence type="ECO:0000313" key="4">
    <source>
        <dbReference type="Proteomes" id="UP000246121"/>
    </source>
</evidence>
<feature type="transmembrane region" description="Helical" evidence="1">
    <location>
        <begin position="94"/>
        <end position="116"/>
    </location>
</feature>
<organism evidence="2 4">
    <name type="scientific">Trypanosoma cruzi</name>
    <dbReference type="NCBI Taxonomy" id="5693"/>
    <lineage>
        <taxon>Eukaryota</taxon>
        <taxon>Discoba</taxon>
        <taxon>Euglenozoa</taxon>
        <taxon>Kinetoplastea</taxon>
        <taxon>Metakinetoplastina</taxon>
        <taxon>Trypanosomatida</taxon>
        <taxon>Trypanosomatidae</taxon>
        <taxon>Trypanosoma</taxon>
        <taxon>Schizotrypanum</taxon>
    </lineage>
</organism>
<dbReference type="VEuPathDB" id="TriTrypDB:C4B63_112g29"/>
<sequence>MTTGFIREAVISVAVWSAGDFFAQFYHAHREAAQRRLERGEKRGGERPSAGQMAEMLDKPRVGLSATFGLAISPFVVQYRRLCIRSLGHTERRMLAAFMTLSVQQFFMTPLTLLAYHNAITACRGGFTSPSFLRAHETSAQTGGRYDAMSVERRILSDLLPLTLVASWFVYLPLQLLAYASARHARGVCAAACLIPWTAYVSHIQSTLML</sequence>
<evidence type="ECO:0000313" key="3">
    <source>
        <dbReference type="EMBL" id="PWU93723.1"/>
    </source>
</evidence>
<dbReference type="AlphaFoldDB" id="A0A2V2URJ3"/>
<comment type="caution">
    <text evidence="2">The sequence shown here is derived from an EMBL/GenBank/DDBJ whole genome shotgun (WGS) entry which is preliminary data.</text>
</comment>
<dbReference type="VEuPathDB" id="TriTrypDB:TcG_06850"/>
<dbReference type="Proteomes" id="UP000246121">
    <property type="component" value="Unassembled WGS sequence"/>
</dbReference>
<reference evidence="2 4" key="1">
    <citation type="journal article" date="2018" name="Microb. Genom.">
        <title>Expanding an expanded genome: long-read sequencing of Trypanosoma cruzi.</title>
        <authorList>
            <person name="Berna L."/>
            <person name="Rodriguez M."/>
            <person name="Chiribao M.L."/>
            <person name="Parodi-Talice A."/>
            <person name="Pita S."/>
            <person name="Rijo G."/>
            <person name="Alvarez-Valin F."/>
            <person name="Robello C."/>
        </authorList>
    </citation>
    <scope>NUCLEOTIDE SEQUENCE [LARGE SCALE GENOMIC DNA]</scope>
    <source>
        <strain evidence="2 4">Dm28c</strain>
    </source>
</reference>
<dbReference type="VEuPathDB" id="TriTrypDB:TcCLB.506779.120"/>
<name>A0A2V2URJ3_TRYCR</name>
<evidence type="ECO:0000256" key="1">
    <source>
        <dbReference type="SAM" id="Phobius"/>
    </source>
</evidence>
<protein>
    <submittedName>
        <fullName evidence="2">Uncharacterized protein</fullName>
    </submittedName>
</protein>
<dbReference type="OrthoDB" id="277869at2759"/>
<dbReference type="EMBL" id="PRFA01000112">
    <property type="protein sequence ID" value="PWU86729.1"/>
    <property type="molecule type" value="Genomic_DNA"/>
</dbReference>
<keyword evidence="1" id="KW-0812">Transmembrane</keyword>
<dbReference type="VEuPathDB" id="TriTrypDB:Tc_MARK_587"/>
<dbReference type="VEuPathDB" id="TriTrypDB:TcBrA4_0089030"/>
<feature type="transmembrane region" description="Helical" evidence="1">
    <location>
        <begin position="62"/>
        <end position="82"/>
    </location>
</feature>
<dbReference type="VEuPathDB" id="TriTrypDB:ECC02_002841"/>
<evidence type="ECO:0000313" key="2">
    <source>
        <dbReference type="EMBL" id="PWU86729.1"/>
    </source>
</evidence>
<dbReference type="VEuPathDB" id="TriTrypDB:C4B63_30g108"/>